<dbReference type="InterPro" id="IPR051048">
    <property type="entry name" value="Peptidase_S8/S53_subtilisin"/>
</dbReference>
<evidence type="ECO:0000256" key="5">
    <source>
        <dbReference type="PROSITE-ProRule" id="PRU01240"/>
    </source>
</evidence>
<proteinExistence type="inferred from homology"/>
<evidence type="ECO:0000313" key="9">
    <source>
        <dbReference type="Proteomes" id="UP001595699"/>
    </source>
</evidence>
<dbReference type="PANTHER" id="PTHR43399:SF4">
    <property type="entry name" value="CELL WALL-ASSOCIATED PROTEASE"/>
    <property type="match status" value="1"/>
</dbReference>
<evidence type="ECO:0000256" key="1">
    <source>
        <dbReference type="ARBA" id="ARBA00011073"/>
    </source>
</evidence>
<evidence type="ECO:0000256" key="4">
    <source>
        <dbReference type="ARBA" id="ARBA00022825"/>
    </source>
</evidence>
<feature type="active site" description="Charge relay system" evidence="5">
    <location>
        <position position="260"/>
    </location>
</feature>
<dbReference type="InterPro" id="IPR017297">
    <property type="entry name" value="Peptidase_S8A_DPH-A"/>
</dbReference>
<dbReference type="PANTHER" id="PTHR43399">
    <property type="entry name" value="SUBTILISIN-RELATED"/>
    <property type="match status" value="1"/>
</dbReference>
<keyword evidence="4 5" id="KW-0720">Serine protease</keyword>
<organism evidence="8 9">
    <name type="scientific">Tenggerimyces flavus</name>
    <dbReference type="NCBI Taxonomy" id="1708749"/>
    <lineage>
        <taxon>Bacteria</taxon>
        <taxon>Bacillati</taxon>
        <taxon>Actinomycetota</taxon>
        <taxon>Actinomycetes</taxon>
        <taxon>Propionibacteriales</taxon>
        <taxon>Nocardioidaceae</taxon>
        <taxon>Tenggerimyces</taxon>
    </lineage>
</organism>
<keyword evidence="3 5" id="KW-0378">Hydrolase</keyword>
<dbReference type="PRINTS" id="PR00723">
    <property type="entry name" value="SUBTILISIN"/>
</dbReference>
<evidence type="ECO:0000256" key="6">
    <source>
        <dbReference type="RuleBase" id="RU003355"/>
    </source>
</evidence>
<dbReference type="Proteomes" id="UP001595699">
    <property type="component" value="Unassembled WGS sequence"/>
</dbReference>
<dbReference type="PIRSF" id="PIRSF037854">
    <property type="entry name" value="Dihydropyridine_esterase"/>
    <property type="match status" value="1"/>
</dbReference>
<evidence type="ECO:0000259" key="7">
    <source>
        <dbReference type="Pfam" id="PF00082"/>
    </source>
</evidence>
<feature type="active site" description="Charge relay system" evidence="5">
    <location>
        <position position="436"/>
    </location>
</feature>
<protein>
    <submittedName>
        <fullName evidence="8">S8 family serine peptidase</fullName>
    </submittedName>
</protein>
<dbReference type="InterPro" id="IPR022398">
    <property type="entry name" value="Peptidase_S8_His-AS"/>
</dbReference>
<feature type="domain" description="Peptidase S8/S53" evidence="7">
    <location>
        <begin position="220"/>
        <end position="483"/>
    </location>
</feature>
<accession>A0ABV7YH54</accession>
<dbReference type="InterPro" id="IPR036852">
    <property type="entry name" value="Peptidase_S8/S53_dom_sf"/>
</dbReference>
<evidence type="ECO:0000256" key="3">
    <source>
        <dbReference type="ARBA" id="ARBA00022801"/>
    </source>
</evidence>
<dbReference type="InterPro" id="IPR023827">
    <property type="entry name" value="Peptidase_S8_Asp-AS"/>
</dbReference>
<keyword evidence="9" id="KW-1185">Reference proteome</keyword>
<reference evidence="9" key="1">
    <citation type="journal article" date="2019" name="Int. J. Syst. Evol. Microbiol.">
        <title>The Global Catalogue of Microorganisms (GCM) 10K type strain sequencing project: providing services to taxonomists for standard genome sequencing and annotation.</title>
        <authorList>
            <consortium name="The Broad Institute Genomics Platform"/>
            <consortium name="The Broad Institute Genome Sequencing Center for Infectious Disease"/>
            <person name="Wu L."/>
            <person name="Ma J."/>
        </authorList>
    </citation>
    <scope>NUCLEOTIDE SEQUENCE [LARGE SCALE GENOMIC DNA]</scope>
    <source>
        <strain evidence="9">CGMCC 4.7241</strain>
    </source>
</reference>
<dbReference type="InterPro" id="IPR015500">
    <property type="entry name" value="Peptidase_S8_subtilisin-rel"/>
</dbReference>
<keyword evidence="2 5" id="KW-0645">Protease</keyword>
<dbReference type="RefSeq" id="WP_205117748.1">
    <property type="nucleotide sequence ID" value="NZ_JAFBCM010000001.1"/>
</dbReference>
<dbReference type="PROSITE" id="PS00137">
    <property type="entry name" value="SUBTILASE_HIS"/>
    <property type="match status" value="1"/>
</dbReference>
<gene>
    <name evidence="8" type="ORF">ACFOUW_21295</name>
</gene>
<evidence type="ECO:0000313" key="8">
    <source>
        <dbReference type="EMBL" id="MFC3763388.1"/>
    </source>
</evidence>
<dbReference type="Gene3D" id="3.40.50.200">
    <property type="entry name" value="Peptidase S8/S53 domain"/>
    <property type="match status" value="1"/>
</dbReference>
<dbReference type="Pfam" id="PF00082">
    <property type="entry name" value="Peptidase_S8"/>
    <property type="match status" value="1"/>
</dbReference>
<dbReference type="EMBL" id="JBHRZH010000018">
    <property type="protein sequence ID" value="MFC3763388.1"/>
    <property type="molecule type" value="Genomic_DNA"/>
</dbReference>
<evidence type="ECO:0000256" key="2">
    <source>
        <dbReference type="ARBA" id="ARBA00022670"/>
    </source>
</evidence>
<dbReference type="InterPro" id="IPR000209">
    <property type="entry name" value="Peptidase_S8/S53_dom"/>
</dbReference>
<name>A0ABV7YH54_9ACTN</name>
<dbReference type="SUPFAM" id="SSF52743">
    <property type="entry name" value="Subtilisin-like"/>
    <property type="match status" value="1"/>
</dbReference>
<comment type="caution">
    <text evidence="8">The sequence shown here is derived from an EMBL/GenBank/DDBJ whole genome shotgun (WGS) entry which is preliminary data.</text>
</comment>
<dbReference type="PROSITE" id="PS00136">
    <property type="entry name" value="SUBTILASE_ASP"/>
    <property type="match status" value="1"/>
</dbReference>
<dbReference type="PROSITE" id="PS51892">
    <property type="entry name" value="SUBTILASE"/>
    <property type="match status" value="1"/>
</dbReference>
<dbReference type="InterPro" id="IPR023828">
    <property type="entry name" value="Peptidase_S8_Ser-AS"/>
</dbReference>
<dbReference type="InterPro" id="IPR013783">
    <property type="entry name" value="Ig-like_fold"/>
</dbReference>
<sequence>MKWWKQRGRTASLAVLVAGIAGVLVAGTGSGLAATDPVANGTRPASQPGALSTVTLVTGDRVTLYAKDGSKASVTPGEGRRGMTFSTHRADGKLYVIPRDAAALVQSGKVDRRLFDVLALTNAQRDGRLRLIVTYAKGKNGANTLRQAGADTERALPAIGGQAVSVGPGEATNFWHQITGPTTLSTGLEKVWLDAIKKPVLDQSVPQIGAPTAWAKGFTGKGVKVAVVDTGIDATHPDLAARVVAAKNFTAEEAKDLVGHGTHVASTIAGTAAASDGRYKGVAYEAQLLDAKVCELYGCPESAILDGMQWAVDQGAKVVNISLGGTDTPELDPLEEAVNTLTETTGTLFVIAAGNEGEFGAKTVGSPGSADAALTVGAVDKQDQLASFSSRGPRVGDGAVKPDITAPGVDIVAAKSKDSSIGTPVGDKYLSLSGTSMATPHVVGAAAILAQQHPDWKGPQVKAALMASAKPNPELAAFEQGAGRVDVAKAITQSVVSEPVSLSFGTQRWPHDDDQPVAKTLTYRNLGSAPVTLALAGTMTGPDGEPAPAGAFTMSANEVTVPAGGTADVTVTASTKHAGPDGFYSGSITATAGTASAITPFGVEKEIESYDVTINHIDRDGKADGSASDLVFGLSVDFWNFYFGNTATKVRLPKGDYLIESAIDTGEDEASTSSVLLRPTITVDKTTTLTFDAREAKPISIKAEKASAKPLLADIGYLILTENSGLDSSYLADSFDGIYTAHQGEALDPTSFTARVNLQLAEPGEDGAFRNSPYRYGLAWYQTGTYFTGFQKSVKDKQLATVKAAASQTLPGRQSSKVVFAYGPNGSGSWSAGLVSDLPSTVTELNQPQGVRWGGSFSEFVLDPDGFPNDVTALNAEPRTLKAGKRYKERWNAAAFSPAFPGEILAAGRAGDFLFTDVPLFSDQGGHAGYSLADSGYTKLFRNGQLVGETEYAGYVEVDNLPAGRGEFTLETHADRTKLAPFTTVEDVSWKFRSGHVAGEDFKPLPLWSVQYKPDVDAENYAKRKPIVVLPLTAQAQAGSAVGKLHKLRVEVSYDDGDTWHKAPLLPSGKNAWKAVLKPKNAKFVSLRATAEDRSGNELEQTLIRAYGIR</sequence>
<dbReference type="PROSITE" id="PS00138">
    <property type="entry name" value="SUBTILASE_SER"/>
    <property type="match status" value="1"/>
</dbReference>
<feature type="active site" description="Charge relay system" evidence="5">
    <location>
        <position position="229"/>
    </location>
</feature>
<dbReference type="Gene3D" id="2.60.40.10">
    <property type="entry name" value="Immunoglobulins"/>
    <property type="match status" value="1"/>
</dbReference>
<comment type="similarity">
    <text evidence="1 5 6">Belongs to the peptidase S8 family.</text>
</comment>